<evidence type="ECO:0000313" key="2">
    <source>
        <dbReference type="EMBL" id="SJL18460.1"/>
    </source>
</evidence>
<feature type="transmembrane region" description="Helical" evidence="1">
    <location>
        <begin position="186"/>
        <end position="208"/>
    </location>
</feature>
<reference evidence="3" key="1">
    <citation type="journal article" date="2017" name="Nat. Ecol. Evol.">
        <title>Genome expansion and lineage-specific genetic innovations in the forest pathogenic fungi Armillaria.</title>
        <authorList>
            <person name="Sipos G."/>
            <person name="Prasanna A.N."/>
            <person name="Walter M.C."/>
            <person name="O'Connor E."/>
            <person name="Balint B."/>
            <person name="Krizsan K."/>
            <person name="Kiss B."/>
            <person name="Hess J."/>
            <person name="Varga T."/>
            <person name="Slot J."/>
            <person name="Riley R."/>
            <person name="Boka B."/>
            <person name="Rigling D."/>
            <person name="Barry K."/>
            <person name="Lee J."/>
            <person name="Mihaltcheva S."/>
            <person name="LaButti K."/>
            <person name="Lipzen A."/>
            <person name="Waldron R."/>
            <person name="Moloney N.M."/>
            <person name="Sperisen C."/>
            <person name="Kredics L."/>
            <person name="Vagvoelgyi C."/>
            <person name="Patrignani A."/>
            <person name="Fitzpatrick D."/>
            <person name="Nagy I."/>
            <person name="Doyle S."/>
            <person name="Anderson J.B."/>
            <person name="Grigoriev I.V."/>
            <person name="Gueldener U."/>
            <person name="Muensterkoetter M."/>
            <person name="Nagy L.G."/>
        </authorList>
    </citation>
    <scope>NUCLEOTIDE SEQUENCE [LARGE SCALE GENOMIC DNA]</scope>
    <source>
        <strain evidence="3">C18/9</strain>
    </source>
</reference>
<protein>
    <submittedName>
        <fullName evidence="2">Uncharacterized protein</fullName>
    </submittedName>
</protein>
<sequence>MNGILGTRVSERLNIKEFKGCFFRFDGVIVELKIFCRLDELLVPLYNGRFDPGSYLPKDHKAFIFQCLDAYLNSKILLALLYGMYTGILAVTLWNIFINKCWLIRRALVVVIILLYALITIDFAAAWSMLHSVFIENGQSFWTVYLKLDNEASAPFLVGGITSSMSTILTDLYIIWCCWMVWGRRWLIVLLPILSLIAATVLKIIDIYRAYFSAPFEIFLTLYISFILATTLWCTILIIYRILTVTGVKRRAGGRLRVYRHFIEVLVESSALYSISLIVFLTFSVHTDTGVLYLVVIAGIAKGVAPTLLIGRAAAGYTRPNDEGDGSTVSSLHFQPASEVGTTSYQESTTESAVLEIDIEAQQQQSDELVIVVERT</sequence>
<feature type="transmembrane region" description="Helical" evidence="1">
    <location>
        <begin position="109"/>
        <end position="134"/>
    </location>
</feature>
<keyword evidence="3" id="KW-1185">Reference proteome</keyword>
<dbReference type="STRING" id="47428.A0A284SBS1"/>
<dbReference type="Proteomes" id="UP000219338">
    <property type="component" value="Unassembled WGS sequence"/>
</dbReference>
<feature type="transmembrane region" description="Helical" evidence="1">
    <location>
        <begin position="154"/>
        <end position="179"/>
    </location>
</feature>
<accession>A0A284SBS1</accession>
<keyword evidence="1" id="KW-1133">Transmembrane helix</keyword>
<feature type="transmembrane region" description="Helical" evidence="1">
    <location>
        <begin position="291"/>
        <end position="311"/>
    </location>
</feature>
<evidence type="ECO:0000313" key="3">
    <source>
        <dbReference type="Proteomes" id="UP000219338"/>
    </source>
</evidence>
<dbReference type="OMA" id="TRPNDEC"/>
<keyword evidence="1" id="KW-0812">Transmembrane</keyword>
<feature type="transmembrane region" description="Helical" evidence="1">
    <location>
        <begin position="220"/>
        <end position="243"/>
    </location>
</feature>
<organism evidence="2 3">
    <name type="scientific">Armillaria ostoyae</name>
    <name type="common">Armillaria root rot fungus</name>
    <dbReference type="NCBI Taxonomy" id="47428"/>
    <lineage>
        <taxon>Eukaryota</taxon>
        <taxon>Fungi</taxon>
        <taxon>Dikarya</taxon>
        <taxon>Basidiomycota</taxon>
        <taxon>Agaricomycotina</taxon>
        <taxon>Agaricomycetes</taxon>
        <taxon>Agaricomycetidae</taxon>
        <taxon>Agaricales</taxon>
        <taxon>Marasmiineae</taxon>
        <taxon>Physalacriaceae</taxon>
        <taxon>Armillaria</taxon>
    </lineage>
</organism>
<keyword evidence="1" id="KW-0472">Membrane</keyword>
<dbReference type="EMBL" id="FUEG01000060">
    <property type="protein sequence ID" value="SJL18460.1"/>
    <property type="molecule type" value="Genomic_DNA"/>
</dbReference>
<evidence type="ECO:0000256" key="1">
    <source>
        <dbReference type="SAM" id="Phobius"/>
    </source>
</evidence>
<feature type="transmembrane region" description="Helical" evidence="1">
    <location>
        <begin position="263"/>
        <end position="285"/>
    </location>
</feature>
<gene>
    <name evidence="2" type="ORF">ARMOST_22049</name>
</gene>
<proteinExistence type="predicted"/>
<feature type="transmembrane region" description="Helical" evidence="1">
    <location>
        <begin position="76"/>
        <end position="97"/>
    </location>
</feature>
<dbReference type="OrthoDB" id="3021865at2759"/>
<dbReference type="AlphaFoldDB" id="A0A284SBS1"/>
<name>A0A284SBS1_ARMOS</name>